<evidence type="ECO:0000256" key="2">
    <source>
        <dbReference type="ARBA" id="ARBA00023015"/>
    </source>
</evidence>
<dbReference type="Gene3D" id="2.60.40.720">
    <property type="match status" value="1"/>
</dbReference>
<dbReference type="PRINTS" id="PR00967">
    <property type="entry name" value="ONCOGENEAML1"/>
</dbReference>
<dbReference type="PANTHER" id="PTHR11950">
    <property type="entry name" value="RUNT RELATED"/>
    <property type="match status" value="1"/>
</dbReference>
<comment type="subcellular location">
    <subcellularLocation>
        <location evidence="1">Nucleus</location>
    </subcellularLocation>
</comment>
<reference evidence="6" key="1">
    <citation type="journal article" date="2023" name="Insect Mol. Biol.">
        <title>Genome sequencing provides insights into the evolution of gene families encoding plant cell wall-degrading enzymes in longhorned beetles.</title>
        <authorList>
            <person name="Shin N.R."/>
            <person name="Okamura Y."/>
            <person name="Kirsch R."/>
            <person name="Pauchet Y."/>
        </authorList>
    </citation>
    <scope>NUCLEOTIDE SEQUENCE</scope>
    <source>
        <strain evidence="6">RBIC_L_NR</strain>
    </source>
</reference>
<dbReference type="GO" id="GO:0000981">
    <property type="term" value="F:DNA-binding transcription factor activity, RNA polymerase II-specific"/>
    <property type="evidence" value="ECO:0007669"/>
    <property type="project" value="TreeGrafter"/>
</dbReference>
<dbReference type="InterPro" id="IPR012346">
    <property type="entry name" value="p53/RUNT-type_TF_DNA-bd_sf"/>
</dbReference>
<dbReference type="SUPFAM" id="SSF49417">
    <property type="entry name" value="p53-like transcription factors"/>
    <property type="match status" value="1"/>
</dbReference>
<dbReference type="Pfam" id="PF00853">
    <property type="entry name" value="Runt"/>
    <property type="match status" value="1"/>
</dbReference>
<dbReference type="PANTHER" id="PTHR11950:SF49">
    <property type="entry name" value="PROTEIN LOZENGE"/>
    <property type="match status" value="1"/>
</dbReference>
<feature type="domain" description="Runt" evidence="5">
    <location>
        <begin position="151"/>
        <end position="249"/>
    </location>
</feature>
<dbReference type="Proteomes" id="UP001162156">
    <property type="component" value="Unassembled WGS sequence"/>
</dbReference>
<organism evidence="6 7">
    <name type="scientific">Rhamnusium bicolor</name>
    <dbReference type="NCBI Taxonomy" id="1586634"/>
    <lineage>
        <taxon>Eukaryota</taxon>
        <taxon>Metazoa</taxon>
        <taxon>Ecdysozoa</taxon>
        <taxon>Arthropoda</taxon>
        <taxon>Hexapoda</taxon>
        <taxon>Insecta</taxon>
        <taxon>Pterygota</taxon>
        <taxon>Neoptera</taxon>
        <taxon>Endopterygota</taxon>
        <taxon>Coleoptera</taxon>
        <taxon>Polyphaga</taxon>
        <taxon>Cucujiformia</taxon>
        <taxon>Chrysomeloidea</taxon>
        <taxon>Cerambycidae</taxon>
        <taxon>Lepturinae</taxon>
        <taxon>Rhagiini</taxon>
        <taxon>Rhamnusium</taxon>
    </lineage>
</organism>
<dbReference type="AlphaFoldDB" id="A0AAV8X631"/>
<keyword evidence="7" id="KW-1185">Reference proteome</keyword>
<keyword evidence="4" id="KW-0539">Nucleus</keyword>
<keyword evidence="3" id="KW-0804">Transcription</keyword>
<dbReference type="GO" id="GO:0005634">
    <property type="term" value="C:nucleus"/>
    <property type="evidence" value="ECO:0007669"/>
    <property type="project" value="UniProtKB-SubCell"/>
</dbReference>
<proteinExistence type="predicted"/>
<dbReference type="PROSITE" id="PS51062">
    <property type="entry name" value="RUNT"/>
    <property type="match status" value="1"/>
</dbReference>
<evidence type="ECO:0000313" key="7">
    <source>
        <dbReference type="Proteomes" id="UP001162156"/>
    </source>
</evidence>
<evidence type="ECO:0000259" key="5">
    <source>
        <dbReference type="PROSITE" id="PS51062"/>
    </source>
</evidence>
<evidence type="ECO:0000256" key="1">
    <source>
        <dbReference type="ARBA" id="ARBA00004123"/>
    </source>
</evidence>
<accession>A0AAV8X631</accession>
<dbReference type="InterPro" id="IPR013524">
    <property type="entry name" value="Runt_dom"/>
</dbReference>
<dbReference type="GO" id="GO:0000978">
    <property type="term" value="F:RNA polymerase II cis-regulatory region sequence-specific DNA binding"/>
    <property type="evidence" value="ECO:0007669"/>
    <property type="project" value="TreeGrafter"/>
</dbReference>
<evidence type="ECO:0000256" key="3">
    <source>
        <dbReference type="ARBA" id="ARBA00023163"/>
    </source>
</evidence>
<protein>
    <recommendedName>
        <fullName evidence="5">Runt domain-containing protein</fullName>
    </recommendedName>
</protein>
<dbReference type="EMBL" id="JANEYF010003796">
    <property type="protein sequence ID" value="KAJ8934007.1"/>
    <property type="molecule type" value="Genomic_DNA"/>
</dbReference>
<keyword evidence="2" id="KW-0805">Transcription regulation</keyword>
<sequence length="249" mass="28287">MRKLNPRIKIIKVKEYENSEDFIEDLFQNNSEVKDVDSELQIKVITTIKKSWLTPNIPDDVLNIAGYQLFRCDRNRGRGGGVAIYINNKLNFEQIELEASQDVNIEQLWVMHLPVSVTSCNVSEEAWPKSTMCEPSSGYGTNPDLYWFDHRIHEIQSEHSADQLVRTGSPYILCTQLPNHWRSNKTLPIAFKVVAVGDVGDGTLVTVRAGNDENCCAELRNCTAVMKNQVAKFNDLRFVGRSGRGKYFS</sequence>
<gene>
    <name evidence="6" type="ORF">NQ314_013642</name>
</gene>
<name>A0AAV8X631_9CUCU</name>
<dbReference type="InterPro" id="IPR000040">
    <property type="entry name" value="AML1_Runt"/>
</dbReference>
<dbReference type="InterPro" id="IPR008967">
    <property type="entry name" value="p53-like_TF_DNA-bd_sf"/>
</dbReference>
<evidence type="ECO:0000313" key="6">
    <source>
        <dbReference type="EMBL" id="KAJ8934007.1"/>
    </source>
</evidence>
<dbReference type="GO" id="GO:0005524">
    <property type="term" value="F:ATP binding"/>
    <property type="evidence" value="ECO:0007669"/>
    <property type="project" value="InterPro"/>
</dbReference>
<evidence type="ECO:0000256" key="4">
    <source>
        <dbReference type="ARBA" id="ARBA00023242"/>
    </source>
</evidence>
<comment type="caution">
    <text evidence="6">The sequence shown here is derived from an EMBL/GenBank/DDBJ whole genome shotgun (WGS) entry which is preliminary data.</text>
</comment>